<dbReference type="SUPFAM" id="SSF103473">
    <property type="entry name" value="MFS general substrate transporter"/>
    <property type="match status" value="1"/>
</dbReference>
<proteinExistence type="predicted"/>
<name>A0A0C1RTQ0_9BACT</name>
<dbReference type="PROSITE" id="PS50850">
    <property type="entry name" value="MFS"/>
    <property type="match status" value="1"/>
</dbReference>
<gene>
    <name evidence="9" type="ORF">A946_07640</name>
    <name evidence="10" type="ORF">kam1_1013</name>
</gene>
<feature type="transmembrane region" description="Helical" evidence="7">
    <location>
        <begin position="47"/>
        <end position="68"/>
    </location>
</feature>
<keyword evidence="6 7" id="KW-0472">Membrane</keyword>
<reference evidence="10" key="2">
    <citation type="journal article" date="2019" name="BMC Genomics">
        <title>Complete genome sequence analysis of the thermoacidophilic verrucomicrobial methanotroph 'Candidatus Methylacidiphilum kamchatkense' strain Kam1 and comparison with its closest relatives.</title>
        <authorList>
            <person name="Kruse T."/>
            <person name="Ratnadevi C.M."/>
            <person name="Erikstad H.A."/>
            <person name="Birkeland N.K."/>
        </authorList>
    </citation>
    <scope>NUCLEOTIDE SEQUENCE</scope>
    <source>
        <strain evidence="10">Kam1</strain>
    </source>
</reference>
<feature type="transmembrane region" description="Helical" evidence="7">
    <location>
        <begin position="290"/>
        <end position="306"/>
    </location>
</feature>
<reference evidence="12" key="3">
    <citation type="submission" date="2019-03" db="EMBL/GenBank/DDBJ databases">
        <title>Complete genome of Methylacidiphilum kamchatkense Kam1.</title>
        <authorList>
            <person name="Kruse T."/>
            <person name="Murarilal Ratnadevi C."/>
            <person name="Erikstad H.-A."/>
            <person name="Birkeland N.-K."/>
        </authorList>
    </citation>
    <scope>NUCLEOTIDE SEQUENCE [LARGE SCALE GENOMIC DNA]</scope>
    <source>
        <strain evidence="12">kam1</strain>
    </source>
</reference>
<dbReference type="Pfam" id="PF05977">
    <property type="entry name" value="MFS_3"/>
    <property type="match status" value="1"/>
</dbReference>
<dbReference type="Proteomes" id="UP000315925">
    <property type="component" value="Chromosome"/>
</dbReference>
<dbReference type="EMBL" id="CP037899">
    <property type="protein sequence ID" value="QDQ42244.1"/>
    <property type="molecule type" value="Genomic_DNA"/>
</dbReference>
<feature type="transmembrane region" description="Helical" evidence="7">
    <location>
        <begin position="175"/>
        <end position="192"/>
    </location>
</feature>
<dbReference type="EMBL" id="JQNX01000005">
    <property type="protein sequence ID" value="KIE58351.1"/>
    <property type="molecule type" value="Genomic_DNA"/>
</dbReference>
<keyword evidence="4 7" id="KW-0812">Transmembrane</keyword>
<evidence type="ECO:0000259" key="8">
    <source>
        <dbReference type="PROSITE" id="PS50850"/>
    </source>
</evidence>
<dbReference type="PANTHER" id="PTHR23513:SF11">
    <property type="entry name" value="STAPHYLOFERRIN A TRANSPORTER"/>
    <property type="match status" value="1"/>
</dbReference>
<evidence type="ECO:0000313" key="10">
    <source>
        <dbReference type="EMBL" id="QDQ42244.1"/>
    </source>
</evidence>
<evidence type="ECO:0000256" key="4">
    <source>
        <dbReference type="ARBA" id="ARBA00022692"/>
    </source>
</evidence>
<dbReference type="CDD" id="cd06173">
    <property type="entry name" value="MFS_MefA_like"/>
    <property type="match status" value="1"/>
</dbReference>
<evidence type="ECO:0000256" key="3">
    <source>
        <dbReference type="ARBA" id="ARBA00022475"/>
    </source>
</evidence>
<dbReference type="STRING" id="1202785.A946_07640"/>
<feature type="transmembrane region" description="Helical" evidence="7">
    <location>
        <begin position="80"/>
        <end position="98"/>
    </location>
</feature>
<dbReference type="InterPro" id="IPR020846">
    <property type="entry name" value="MFS_dom"/>
</dbReference>
<feature type="transmembrane region" description="Helical" evidence="7">
    <location>
        <begin position="345"/>
        <end position="364"/>
    </location>
</feature>
<feature type="transmembrane region" description="Helical" evidence="7">
    <location>
        <begin position="212"/>
        <end position="238"/>
    </location>
</feature>
<dbReference type="InterPro" id="IPR010290">
    <property type="entry name" value="TM_effector"/>
</dbReference>
<dbReference type="Gene3D" id="1.20.1250.20">
    <property type="entry name" value="MFS general substrate transporter like domains"/>
    <property type="match status" value="1"/>
</dbReference>
<keyword evidence="3" id="KW-1003">Cell membrane</keyword>
<dbReference type="Proteomes" id="UP000031594">
    <property type="component" value="Unassembled WGS sequence"/>
</dbReference>
<evidence type="ECO:0000256" key="6">
    <source>
        <dbReference type="ARBA" id="ARBA00023136"/>
    </source>
</evidence>
<keyword evidence="5 7" id="KW-1133">Transmembrane helix</keyword>
<accession>A0A0C1RTQ0</accession>
<evidence type="ECO:0000256" key="1">
    <source>
        <dbReference type="ARBA" id="ARBA00004651"/>
    </source>
</evidence>
<feature type="transmembrane region" description="Helical" evidence="7">
    <location>
        <begin position="20"/>
        <end position="41"/>
    </location>
</feature>
<evidence type="ECO:0000313" key="12">
    <source>
        <dbReference type="Proteomes" id="UP000315925"/>
    </source>
</evidence>
<feature type="domain" description="Major facilitator superfamily (MFS) profile" evidence="8">
    <location>
        <begin position="14"/>
        <end position="396"/>
    </location>
</feature>
<evidence type="ECO:0000256" key="7">
    <source>
        <dbReference type="SAM" id="Phobius"/>
    </source>
</evidence>
<dbReference type="GO" id="GO:0022857">
    <property type="term" value="F:transmembrane transporter activity"/>
    <property type="evidence" value="ECO:0007669"/>
    <property type="project" value="InterPro"/>
</dbReference>
<feature type="transmembrane region" description="Helical" evidence="7">
    <location>
        <begin position="370"/>
        <end position="391"/>
    </location>
</feature>
<keyword evidence="2" id="KW-0813">Transport</keyword>
<feature type="transmembrane region" description="Helical" evidence="7">
    <location>
        <begin position="143"/>
        <end position="169"/>
    </location>
</feature>
<dbReference type="KEGG" id="mkc:kam1_1013"/>
<feature type="transmembrane region" description="Helical" evidence="7">
    <location>
        <begin position="258"/>
        <end position="278"/>
    </location>
</feature>
<dbReference type="InterPro" id="IPR036259">
    <property type="entry name" value="MFS_trans_sf"/>
</dbReference>
<sequence>MKLFFREGLFSYKSYRIAFIGQSISFIGSWIHFIGQSWLAYQLTHSPIGLGMVGFGSTIPSLLFSFLSGMTADKFPKLKILILSQFSNCCLSFFLGLLSYLRMINFYELLLLAFAMGVFNNLELPSRQTLLLSYLPNNEIKRAIAMNAFLFNSARLIGPALAGIILPLYGPSICFFINGISYILSIGSFIWASSINERVKDQPSDHSTKNNFFVLISNPEIFYPSIVLGIVTLFGWSYSVLLPYISSQIYHQGSKGLALFYSANGFGAISAALLISFFPNRFNSSTLQSLSMIIFSFSLFLFSFFPPFFFSILIVSFLGFSLSLFVSATTMFLQERTSDSMRGMTFGLTTFFFQGFFAIGNLLMGSLAQFLGTKLSLMIGSVICFTAFFSLRIRSE</sequence>
<dbReference type="PANTHER" id="PTHR23513">
    <property type="entry name" value="INTEGRAL MEMBRANE EFFLUX PROTEIN-RELATED"/>
    <property type="match status" value="1"/>
</dbReference>
<dbReference type="GO" id="GO:0005886">
    <property type="term" value="C:plasma membrane"/>
    <property type="evidence" value="ECO:0007669"/>
    <property type="project" value="UniProtKB-SubCell"/>
</dbReference>
<dbReference type="AlphaFoldDB" id="A0A0C1RTQ0"/>
<keyword evidence="11" id="KW-1185">Reference proteome</keyword>
<evidence type="ECO:0000313" key="9">
    <source>
        <dbReference type="EMBL" id="KIE58351.1"/>
    </source>
</evidence>
<protein>
    <submittedName>
        <fullName evidence="9">MFS transporter permease</fullName>
    </submittedName>
    <submittedName>
        <fullName evidence="10">Transmembrane secretion effector</fullName>
    </submittedName>
</protein>
<dbReference type="OrthoDB" id="9775268at2"/>
<evidence type="ECO:0000256" key="2">
    <source>
        <dbReference type="ARBA" id="ARBA00022448"/>
    </source>
</evidence>
<comment type="subcellular location">
    <subcellularLocation>
        <location evidence="1">Cell membrane</location>
        <topology evidence="1">Multi-pass membrane protein</topology>
    </subcellularLocation>
</comment>
<reference evidence="9 11" key="1">
    <citation type="submission" date="2014-08" db="EMBL/GenBank/DDBJ databases">
        <title>Methylacidiphilum kamchatkense strain Kam1 draft genome sequence.</title>
        <authorList>
            <person name="Birkeland N.-K."/>
            <person name="Erikstad H.A."/>
        </authorList>
    </citation>
    <scope>NUCLEOTIDE SEQUENCE [LARGE SCALE GENOMIC DNA]</scope>
    <source>
        <strain evidence="9 11">Kam1</strain>
    </source>
</reference>
<evidence type="ECO:0000256" key="5">
    <source>
        <dbReference type="ARBA" id="ARBA00022989"/>
    </source>
</evidence>
<dbReference type="RefSeq" id="WP_039721675.1">
    <property type="nucleotide sequence ID" value="NZ_CP037899.1"/>
</dbReference>
<organism evidence="10 12">
    <name type="scientific">Methylacidiphilum kamchatkense Kam1</name>
    <dbReference type="NCBI Taxonomy" id="1202785"/>
    <lineage>
        <taxon>Bacteria</taxon>
        <taxon>Pseudomonadati</taxon>
        <taxon>Verrucomicrobiota</taxon>
        <taxon>Methylacidiphilae</taxon>
        <taxon>Methylacidiphilales</taxon>
        <taxon>Methylacidiphilaceae</taxon>
        <taxon>Methylacidiphilum (ex Ratnadevi et al. 2023)</taxon>
    </lineage>
</organism>
<evidence type="ECO:0000313" key="11">
    <source>
        <dbReference type="Proteomes" id="UP000031594"/>
    </source>
</evidence>